<feature type="transmembrane region" description="Helical" evidence="4">
    <location>
        <begin position="2727"/>
        <end position="2750"/>
    </location>
</feature>
<feature type="transmembrane region" description="Helical" evidence="4">
    <location>
        <begin position="2516"/>
        <end position="2535"/>
    </location>
</feature>
<feature type="domain" description="EGF-like" evidence="6">
    <location>
        <begin position="1496"/>
        <end position="1529"/>
    </location>
</feature>
<feature type="domain" description="EGF-like" evidence="6">
    <location>
        <begin position="1371"/>
        <end position="1403"/>
    </location>
</feature>
<feature type="transmembrane region" description="Helical" evidence="4">
    <location>
        <begin position="2542"/>
        <end position="2560"/>
    </location>
</feature>
<feature type="domain" description="EGF-like" evidence="6">
    <location>
        <begin position="950"/>
        <end position="984"/>
    </location>
</feature>
<keyword evidence="8" id="KW-1185">Reference proteome</keyword>
<feature type="transmembrane region" description="Helical" evidence="4">
    <location>
        <begin position="2637"/>
        <end position="2656"/>
    </location>
</feature>
<reference evidence="7" key="1">
    <citation type="submission" date="2021-01" db="EMBL/GenBank/DDBJ databases">
        <authorList>
            <consortium name="Genoscope - CEA"/>
            <person name="William W."/>
        </authorList>
    </citation>
    <scope>NUCLEOTIDE SEQUENCE</scope>
</reference>
<dbReference type="InterPro" id="IPR000742">
    <property type="entry name" value="EGF"/>
</dbReference>
<dbReference type="Proteomes" id="UP000689195">
    <property type="component" value="Unassembled WGS sequence"/>
</dbReference>
<proteinExistence type="predicted"/>
<dbReference type="Pfam" id="PF13948">
    <property type="entry name" value="DUF4215"/>
    <property type="match status" value="22"/>
</dbReference>
<feature type="transmembrane region" description="Helical" evidence="4">
    <location>
        <begin position="2580"/>
        <end position="2602"/>
    </location>
</feature>
<keyword evidence="4" id="KW-1133">Transmembrane helix</keyword>
<feature type="domain" description="EGF-like" evidence="6">
    <location>
        <begin position="430"/>
        <end position="458"/>
    </location>
</feature>
<dbReference type="CDD" id="cd00064">
    <property type="entry name" value="FU"/>
    <property type="match status" value="1"/>
</dbReference>
<feature type="domain" description="EGF-like" evidence="6">
    <location>
        <begin position="1847"/>
        <end position="1875"/>
    </location>
</feature>
<evidence type="ECO:0000256" key="4">
    <source>
        <dbReference type="SAM" id="Phobius"/>
    </source>
</evidence>
<accession>A0A8S1TUW8</accession>
<feature type="domain" description="EGF-like" evidence="6">
    <location>
        <begin position="706"/>
        <end position="736"/>
    </location>
</feature>
<evidence type="ECO:0000313" key="7">
    <source>
        <dbReference type="EMBL" id="CAD8157631.1"/>
    </source>
</evidence>
<feature type="transmembrane region" description="Helical" evidence="4">
    <location>
        <begin position="2390"/>
        <end position="2412"/>
    </location>
</feature>
<dbReference type="InterPro" id="IPR011936">
    <property type="entry name" value="Myxo_disulph_rpt"/>
</dbReference>
<feature type="domain" description="EGF-like" evidence="6">
    <location>
        <begin position="2024"/>
        <end position="2057"/>
    </location>
</feature>
<comment type="caution">
    <text evidence="7">The sequence shown here is derived from an EMBL/GenBank/DDBJ whole genome shotgun (WGS) entry which is preliminary data.</text>
</comment>
<sequence>MKSKIITYFVLITLAMSQMTLVREDQMNFSVSDSNWNYSTTCDWIQSTTIVSQIGSCATNSFQYSFVGSTTRRSMYTVGNLPPHFQVKIVMDAYFIDSGNGMSTIEYDCNPSTTTTKSFQYKDNGAGGNNIKNYQNVCNTGWGNFQIQTQILTFVHNDNDSLQFRVCATLNAGKTFGMRSLQIYVDRCHWSCLKCETSSAIDKCKVCFNNPTVTLATAGTCTQCPTNYLYIEYLNSSKGCFTECQYYRVPDSNNVCQFNENMLPFKTYLDTTTFTTASPWVFIPDPINFNIVNVERISQIPCQTTRNYVGPFYSNEGYKLQLSLPYNITYIRFRVTLLKFGTWVDYSTIRILLDTDEQASIYTISNAILNRNGQMLLTETNCTSPTVTYYRLEAKLRSSAISPVLIIQGNMDNIGAQSWGFRNVVLDIMKCQSSCSWCDYDLKCYACSAGFLYKNRCVPSCPPYSIESPGICTDFDDPIPNTKYLIKAFYDSTNTTDTDIPAIVGTSSSDSTDFSTTDTFSGTAGSKIYFSYYLGKRVLGGPLVWNKAVFTQNFVLNPHYKFRIRFTLVLGDDFASQGDFRYTVGGYPETTITYAQGTTTLNNVGALTSDKYIQVDRTENHFTNSFQIILKCNTHSSQAINQAFCLIYDYYILILECTQYCTACTGPTWLECTSQSGLPTGMLTPSSCVDSTYYLDNSVTPAVCRKCSPTYCLECTNQYICTKCATNFYLSNGICLCYSWTYLTTSNTCANCHDQCSSCYGPAKNECLSCKDSQHRFINNNVCQCKNNYYDDGINNKCQSVCGDMVVTDGEDCDDGNTTRFDGCNNCKYECQKECSICVNGGCSVCSTGYVLNSAMKWCIPLCGDNIITGSEQCDNTYNYPTSYCDNCQLQCQTQCLDCQQGLCYDCDTTLGYYVNLSNLRCETQCGDGIQAGVELCDDGNITPFDGCYNCQFQCDQFCNICLLSTCIKCQTGYQLYSKTNQCLPICGDKYVTLFESCDDGNLITTDGCNQCQFQCQDECTNCVLGQCYECNTPGFILNQKLLKCVPICGDGIITQFQEQCDDLNSVFEDGCYQCRYECQIECAVCATGMCYSCQTNYYLDSNNYCVPLCGNGIVTKNEQCDDNNTLADDGCDSCIFKCDINCDQCIFGVCKKCITGYNLNYNQKKCTSICGDGIITKDEQCDNIQTEEFDTEIECINCQLQCQQECEFCVLGQCQRYSETGICVSICGDAIVSQNEQCEDQNSQLFDGCQQCLQVCDEECIDCRFGICFSCNNGYQLINQKCISICGDGIVTKDEECDNGVDKFKMDGCINCKFECYEGCNQCVKGQCLECKNDKGWYMNQLDQQCNSECGDLIVTNLEMCDENSNFCDSCLLVCDENCIQCTLGKCSKCQNGYYLDQNICTSKCGDLIQSKNEQCDTDDLIPFDGCYQCEYSCQIQCITCFNGGCIECDELNGWYLENEQCKTICGDGIKTGDEECDIDINIDQGNISLNKCFDCKILCVEYCKVCDKGKCTQCIDGYELNDQNECILLCDNQQSHLKQCDDDNLDPFDGCFQCNYECEDLCQSCVKGVCLYCKTGYKINKNGQCESICGDGQITEVEFCDDANNIEFDGCYQCKYSCPQYCKTCEKGQCKVCEKGYHLEYLNCITDCTDLILQQSEPKCQILQCQNECEVCVNGQCYKCKQGWYWNKMKLNCESLCGDNQIIGEEQCDYTSKLGQINPKCNNYCKFECPDDCLQCEFGVCKKCQVGYFLRGNICYSQCGDLLINQNEQCEDNNLSPFDGCYQCSLDCQVSCQICIQGTCEKCQIGYELIENNCLSICGDGIVTQDEYCDDKFDSSLSCEQCKFSCDKNCQFCQYGRCIFCKKGFELKNNFCQPICGDGLISGYEQCDDENLLAEDGCFECRYSCQHQCLNCYNGYCLECDIENGWQLTPQGQCISVCGDLKVTGNEQCDDGNEINFDGCFNCSYICQVACTKCLSGSCYECNTPGWRLENFFCWEICGDGLQVGIEECDDGNDIPYDGCFECKSQCEEACVLCEAGKCLDCAFGWKLNAQNRCETYCGDGYVIPQYEDCDDGNLIPYDGCYECNYQCVQFCTNCQKGICYECNVPGWQILEFQCIPICGDGVINGNEQCDDGNLIEADGCNNKCEFQCHAACLLCEKGICLECDAYQGFSEYLNQCASKCGDGLWEPLTEQCDDANNIDFDGCSKDCKIEIDWFCQNLQLLVSNCFYEKQPTIQLDLIDQQDNISTIQISFSTKMMLSTNNESSKIFLENQIEDEIANTKNINVNLIDLKIEDLSENYYSYTINSITPINYEPTLVIYLAQIELKTTIPSDKINVIFIVNNKIIVSENKTKLIKNVESIQIPTQIYISQSTEKVIKTFSEFQTFQSYSFLTISLISVFTSGYSNFYMACDTLQYLYYSRYINLPFPDNLQQYLNSLKESQLSNIATKKLGISVMNFDDNQNTNTENDQMPQSFSKDYLTYDFLNNASTSLTIFSISFAVYYSSLIVSKILHHITPSTLNSLGSIVGGSILTVRQKCTKFVNNFAFSGIIRVLTINFYELAFSSLLQLSHINFNDTKSVINNIGAIVTLLSQFAFIGVLFHKIQQIQTKKTTDFKSSIKTLFQQQEGLQHQKMWVMQYNTVLLVKKMFYIYVIVGMQQSGLYQTIAVALQASIFCSYLLVQQPFSKIDDLRKALVTESGMFLNSLSFILYSVYQQFQFNQETLFYLGWINIGTYTIIVSSNTLIDCFAQFKIVYSKIKKAFNNFIQSQLPSQSRIQPIFI</sequence>
<feature type="domain" description="EGF-like" evidence="6">
    <location>
        <begin position="830"/>
        <end position="860"/>
    </location>
</feature>
<dbReference type="EMBL" id="CAJJDO010000030">
    <property type="protein sequence ID" value="CAD8157631.1"/>
    <property type="molecule type" value="Genomic_DNA"/>
</dbReference>
<evidence type="ECO:0000256" key="3">
    <source>
        <dbReference type="ARBA" id="ARBA00023157"/>
    </source>
</evidence>
<evidence type="ECO:0000256" key="1">
    <source>
        <dbReference type="ARBA" id="ARBA00022729"/>
    </source>
</evidence>
<dbReference type="NCBIfam" id="TIGR02232">
    <property type="entry name" value="myxo_disulf_rpt"/>
    <property type="match status" value="7"/>
</dbReference>
<organism evidence="7 8">
    <name type="scientific">Paramecium pentaurelia</name>
    <dbReference type="NCBI Taxonomy" id="43138"/>
    <lineage>
        <taxon>Eukaryota</taxon>
        <taxon>Sar</taxon>
        <taxon>Alveolata</taxon>
        <taxon>Ciliophora</taxon>
        <taxon>Intramacronucleata</taxon>
        <taxon>Oligohymenophorea</taxon>
        <taxon>Peniculida</taxon>
        <taxon>Parameciidae</taxon>
        <taxon>Paramecium</taxon>
    </lineage>
</organism>
<feature type="domain" description="EGF-like" evidence="6">
    <location>
        <begin position="1789"/>
        <end position="1817"/>
    </location>
</feature>
<keyword evidence="4" id="KW-0472">Membrane</keyword>
<feature type="transmembrane region" description="Helical" evidence="4">
    <location>
        <begin position="2662"/>
        <end position="2682"/>
    </location>
</feature>
<feature type="domain" description="EGF-like" evidence="6">
    <location>
        <begin position="1011"/>
        <end position="1046"/>
    </location>
</feature>
<feature type="domain" description="EGF-like" evidence="6">
    <location>
        <begin position="1615"/>
        <end position="1647"/>
    </location>
</feature>
<evidence type="ECO:0000259" key="6">
    <source>
        <dbReference type="SMART" id="SM00181"/>
    </source>
</evidence>
<dbReference type="SMART" id="SM00181">
    <property type="entry name" value="EGF"/>
    <property type="match status" value="18"/>
</dbReference>
<feature type="domain" description="EGF-like" evidence="6">
    <location>
        <begin position="1661"/>
        <end position="1696"/>
    </location>
</feature>
<keyword evidence="4" id="KW-0812">Transmembrane</keyword>
<feature type="chain" id="PRO_5035793298" description="EGF-like domain-containing protein" evidence="5">
    <location>
        <begin position="18"/>
        <end position="2782"/>
    </location>
</feature>
<keyword evidence="3" id="KW-1015">Disulfide bond</keyword>
<keyword evidence="2" id="KW-0677">Repeat</keyword>
<keyword evidence="1 5" id="KW-0732">Signal</keyword>
<evidence type="ECO:0000313" key="8">
    <source>
        <dbReference type="Proteomes" id="UP000689195"/>
    </source>
</evidence>
<feature type="domain" description="EGF-like" evidence="6">
    <location>
        <begin position="1252"/>
        <end position="1284"/>
    </location>
</feature>
<name>A0A8S1TUW8_9CILI</name>
<gene>
    <name evidence="7" type="ORF">PPENT_87.1.T0300266</name>
</gene>
<feature type="domain" description="EGF-like" evidence="6">
    <location>
        <begin position="1078"/>
        <end position="1107"/>
    </location>
</feature>
<feature type="domain" description="EGF-like" evidence="6">
    <location>
        <begin position="1730"/>
        <end position="1758"/>
    </location>
</feature>
<feature type="transmembrane region" description="Helical" evidence="4">
    <location>
        <begin position="2485"/>
        <end position="2504"/>
    </location>
</feature>
<feature type="domain" description="EGF-like" evidence="6">
    <location>
        <begin position="1138"/>
        <end position="1168"/>
    </location>
</feature>
<dbReference type="PANTHER" id="PTHR38934:SF6">
    <property type="entry name" value="CHROMOSOME UNDETERMINED SCAFFOLD_176, WHOLE GENOME SHOTGUN SEQUENCE"/>
    <property type="match status" value="1"/>
</dbReference>
<protein>
    <recommendedName>
        <fullName evidence="6">EGF-like domain-containing protein</fullName>
    </recommendedName>
</protein>
<dbReference type="InterPro" id="IPR006212">
    <property type="entry name" value="Furin_repeat"/>
</dbReference>
<dbReference type="SMART" id="SM00261">
    <property type="entry name" value="FU"/>
    <property type="match status" value="18"/>
</dbReference>
<dbReference type="OrthoDB" id="291689at2759"/>
<dbReference type="PANTHER" id="PTHR38934">
    <property type="entry name" value="HYPHALLY REGULATED CELL WALL PROTEIN 1"/>
    <property type="match status" value="1"/>
</dbReference>
<feature type="domain" description="EGF-like" evidence="6">
    <location>
        <begin position="1902"/>
        <end position="1937"/>
    </location>
</feature>
<feature type="signal peptide" evidence="5">
    <location>
        <begin position="1"/>
        <end position="17"/>
    </location>
</feature>
<evidence type="ECO:0000256" key="2">
    <source>
        <dbReference type="ARBA" id="ARBA00022737"/>
    </source>
</evidence>
<feature type="domain" description="EGF-like" evidence="6">
    <location>
        <begin position="1559"/>
        <end position="1588"/>
    </location>
</feature>
<feature type="transmembrane region" description="Helical" evidence="4">
    <location>
        <begin position="2694"/>
        <end position="2715"/>
    </location>
</feature>
<evidence type="ECO:0000256" key="5">
    <source>
        <dbReference type="SAM" id="SignalP"/>
    </source>
</evidence>